<dbReference type="PANTHER" id="PTHR36440:SF1">
    <property type="entry name" value="PUTATIVE (AFU_ORTHOLOGUE AFUA_8G07350)-RELATED"/>
    <property type="match status" value="1"/>
</dbReference>
<sequence>MTLQTPQVLGPGEGEHWHFLNTLQTLLVGGDDTDGAMTALEFEARRGFGPPLHSHDLEDELFRVLAGEVRFVSGDVEAVVGEGATVFLPKQRPHQFQVLSPTARVFQVTTPAQFDDFVRTLGEPAEAPGLPEPTEVDGERVAQVCAQFQIQVLGPPPPPLD</sequence>
<evidence type="ECO:0000313" key="2">
    <source>
        <dbReference type="EMBL" id="GAA2097954.1"/>
    </source>
</evidence>
<dbReference type="InterPro" id="IPR011051">
    <property type="entry name" value="RmlC_Cupin_sf"/>
</dbReference>
<dbReference type="EMBL" id="BAAAMQ010000005">
    <property type="protein sequence ID" value="GAA2097954.1"/>
    <property type="molecule type" value="Genomic_DNA"/>
</dbReference>
<dbReference type="InterPro" id="IPR013096">
    <property type="entry name" value="Cupin_2"/>
</dbReference>
<proteinExistence type="predicted"/>
<protein>
    <submittedName>
        <fullName evidence="2">Cupin domain-containing protein</fullName>
    </submittedName>
</protein>
<dbReference type="PANTHER" id="PTHR36440">
    <property type="entry name" value="PUTATIVE (AFU_ORTHOLOGUE AFUA_8G07350)-RELATED"/>
    <property type="match status" value="1"/>
</dbReference>
<feature type="domain" description="Cupin type-2" evidence="1">
    <location>
        <begin position="49"/>
        <end position="100"/>
    </location>
</feature>
<dbReference type="Pfam" id="PF07883">
    <property type="entry name" value="Cupin_2"/>
    <property type="match status" value="1"/>
</dbReference>
<comment type="caution">
    <text evidence="2">The sequence shown here is derived from an EMBL/GenBank/DDBJ whole genome shotgun (WGS) entry which is preliminary data.</text>
</comment>
<reference evidence="3" key="1">
    <citation type="journal article" date="2019" name="Int. J. Syst. Evol. Microbiol.">
        <title>The Global Catalogue of Microorganisms (GCM) 10K type strain sequencing project: providing services to taxonomists for standard genome sequencing and annotation.</title>
        <authorList>
            <consortium name="The Broad Institute Genomics Platform"/>
            <consortium name="The Broad Institute Genome Sequencing Center for Infectious Disease"/>
            <person name="Wu L."/>
            <person name="Ma J."/>
        </authorList>
    </citation>
    <scope>NUCLEOTIDE SEQUENCE [LARGE SCALE GENOMIC DNA]</scope>
    <source>
        <strain evidence="3">JCM 13813</strain>
    </source>
</reference>
<dbReference type="Gene3D" id="2.60.120.10">
    <property type="entry name" value="Jelly Rolls"/>
    <property type="match status" value="1"/>
</dbReference>
<dbReference type="CDD" id="cd02215">
    <property type="entry name" value="cupin_QDO_N_C"/>
    <property type="match status" value="1"/>
</dbReference>
<dbReference type="RefSeq" id="WP_231250087.1">
    <property type="nucleotide sequence ID" value="NZ_BAAAMQ010000005.1"/>
</dbReference>
<evidence type="ECO:0000313" key="3">
    <source>
        <dbReference type="Proteomes" id="UP001501161"/>
    </source>
</evidence>
<keyword evidence="3" id="KW-1185">Reference proteome</keyword>
<dbReference type="InterPro" id="IPR014710">
    <property type="entry name" value="RmlC-like_jellyroll"/>
</dbReference>
<evidence type="ECO:0000259" key="1">
    <source>
        <dbReference type="Pfam" id="PF07883"/>
    </source>
</evidence>
<dbReference type="InterPro" id="IPR053146">
    <property type="entry name" value="QDO-like"/>
</dbReference>
<dbReference type="Proteomes" id="UP001501161">
    <property type="component" value="Unassembled WGS sequence"/>
</dbReference>
<name>A0ABP5IC78_9ACTN</name>
<accession>A0ABP5IC78</accession>
<gene>
    <name evidence="2" type="ORF">GCM10009726_06750</name>
</gene>
<organism evidence="2 3">
    <name type="scientific">Nocardioides furvisabuli</name>
    <dbReference type="NCBI Taxonomy" id="375542"/>
    <lineage>
        <taxon>Bacteria</taxon>
        <taxon>Bacillati</taxon>
        <taxon>Actinomycetota</taxon>
        <taxon>Actinomycetes</taxon>
        <taxon>Propionibacteriales</taxon>
        <taxon>Nocardioidaceae</taxon>
        <taxon>Nocardioides</taxon>
    </lineage>
</organism>
<dbReference type="SUPFAM" id="SSF51182">
    <property type="entry name" value="RmlC-like cupins"/>
    <property type="match status" value="1"/>
</dbReference>